<comment type="catalytic activity">
    <reaction evidence="7">
        <text>L-threonyl-[protein] + ATP = O-phospho-L-threonyl-[protein] + ADP + H(+)</text>
        <dbReference type="Rhea" id="RHEA:46608"/>
        <dbReference type="Rhea" id="RHEA-COMP:11060"/>
        <dbReference type="Rhea" id="RHEA-COMP:11605"/>
        <dbReference type="ChEBI" id="CHEBI:15378"/>
        <dbReference type="ChEBI" id="CHEBI:30013"/>
        <dbReference type="ChEBI" id="CHEBI:30616"/>
        <dbReference type="ChEBI" id="CHEBI:61977"/>
        <dbReference type="ChEBI" id="CHEBI:456216"/>
        <dbReference type="EC" id="2.7.11.1"/>
    </reaction>
</comment>
<feature type="domain" description="Protein kinase" evidence="11">
    <location>
        <begin position="428"/>
        <end position="590"/>
    </location>
</feature>
<dbReference type="Pfam" id="PF00069">
    <property type="entry name" value="Pkinase"/>
    <property type="match status" value="1"/>
</dbReference>
<organism evidence="12 13">
    <name type="scientific">Cymbomonas tetramitiformis</name>
    <dbReference type="NCBI Taxonomy" id="36881"/>
    <lineage>
        <taxon>Eukaryota</taxon>
        <taxon>Viridiplantae</taxon>
        <taxon>Chlorophyta</taxon>
        <taxon>Pyramimonadophyceae</taxon>
        <taxon>Pyramimonadales</taxon>
        <taxon>Pyramimonadaceae</taxon>
        <taxon>Cymbomonas</taxon>
    </lineage>
</organism>
<evidence type="ECO:0000256" key="9">
    <source>
        <dbReference type="PROSITE-ProRule" id="PRU10141"/>
    </source>
</evidence>
<dbReference type="InterPro" id="IPR016024">
    <property type="entry name" value="ARM-type_fold"/>
</dbReference>
<evidence type="ECO:0000313" key="13">
    <source>
        <dbReference type="Proteomes" id="UP001190700"/>
    </source>
</evidence>
<sequence>MASELSALLQQPVSKQSGSEKKEEARKLEDFAIQFAKCYDFSAASLPNLDMGTFLRLLFAKRVNCDDWPKRTPPDHKLRVLQCIRLVLRDNSFMGLFIELGGIEAVSSIFTDLSSDHFLETQPPFNSGLLVECASIIKKLATDGKLVQKLMEYKVHETLVYLLRTGELSLLPLLLVALMSLAERPECSNAIGELDCVDVLLRVLEEYAIQLKGLAADVLATLCRQPANCLELLHLGGIPKLLSMLHTEDQGLLEALLRLLCHITVDVALVQEFRYSGGIPVICSLLGAGQSGVKHGEGVVCALCLAITKLAMDDETAYQIRQQNGVYLLGLLLVDSCTSDKVKAYVFRALRYLFSMERNRKIFKRIFPPELYGPFIDAGHYETDLELYKDLTRRMNALNPEVLESIRACLADINQLQDLSRLKWVRGYAMEEELGRGAFGCVYQVRKEKGETLFAMKELSLNDVGIFGATIEERNEEVLKLNSEVRILSELDHPNIVRHYESFAEGNYLYIVMDLADGVSLLDFINSHSEKGQIMPERQGSLPPHLSRCVLITAMYSFRHASSYFPFTRTVHYKILVVPNNVVYIDLMCG</sequence>
<keyword evidence="5" id="KW-0418">Kinase</keyword>
<evidence type="ECO:0000256" key="5">
    <source>
        <dbReference type="ARBA" id="ARBA00022777"/>
    </source>
</evidence>
<protein>
    <recommendedName>
        <fullName evidence="1">non-specific serine/threonine protein kinase</fullName>
        <ecNumber evidence="1">2.7.11.1</ecNumber>
    </recommendedName>
</protein>
<dbReference type="Proteomes" id="UP001190700">
    <property type="component" value="Unassembled WGS sequence"/>
</dbReference>
<keyword evidence="3" id="KW-0808">Transferase</keyword>
<evidence type="ECO:0000256" key="4">
    <source>
        <dbReference type="ARBA" id="ARBA00022741"/>
    </source>
</evidence>
<dbReference type="Gene3D" id="1.25.10.10">
    <property type="entry name" value="Leucine-rich Repeat Variant"/>
    <property type="match status" value="1"/>
</dbReference>
<evidence type="ECO:0000256" key="1">
    <source>
        <dbReference type="ARBA" id="ARBA00012513"/>
    </source>
</evidence>
<feature type="region of interest" description="Disordered" evidence="10">
    <location>
        <begin position="1"/>
        <end position="22"/>
    </location>
</feature>
<dbReference type="SMART" id="SM00185">
    <property type="entry name" value="ARM"/>
    <property type="match status" value="4"/>
</dbReference>
<dbReference type="EC" id="2.7.11.1" evidence="1"/>
<dbReference type="InterPro" id="IPR011989">
    <property type="entry name" value="ARM-like"/>
</dbReference>
<evidence type="ECO:0000256" key="8">
    <source>
        <dbReference type="ARBA" id="ARBA00048679"/>
    </source>
</evidence>
<dbReference type="PROSITE" id="PS00107">
    <property type="entry name" value="PROTEIN_KINASE_ATP"/>
    <property type="match status" value="1"/>
</dbReference>
<dbReference type="SUPFAM" id="SSF56112">
    <property type="entry name" value="Protein kinase-like (PK-like)"/>
    <property type="match status" value="1"/>
</dbReference>
<evidence type="ECO:0000256" key="10">
    <source>
        <dbReference type="SAM" id="MobiDB-lite"/>
    </source>
</evidence>
<dbReference type="PROSITE" id="PS50011">
    <property type="entry name" value="PROTEIN_KINASE_DOM"/>
    <property type="match status" value="1"/>
</dbReference>
<reference evidence="12 13" key="1">
    <citation type="journal article" date="2015" name="Genome Biol. Evol.">
        <title>Comparative Genomics of a Bacterivorous Green Alga Reveals Evolutionary Causalities and Consequences of Phago-Mixotrophic Mode of Nutrition.</title>
        <authorList>
            <person name="Burns J.A."/>
            <person name="Paasch A."/>
            <person name="Narechania A."/>
            <person name="Kim E."/>
        </authorList>
    </citation>
    <scope>NUCLEOTIDE SEQUENCE [LARGE SCALE GENOMIC DNA]</scope>
    <source>
        <strain evidence="12 13">PLY_AMNH</strain>
    </source>
</reference>
<dbReference type="SUPFAM" id="SSF48371">
    <property type="entry name" value="ARM repeat"/>
    <property type="match status" value="1"/>
</dbReference>
<evidence type="ECO:0000313" key="12">
    <source>
        <dbReference type="EMBL" id="KAK3288119.1"/>
    </source>
</evidence>
<dbReference type="GO" id="GO:0004674">
    <property type="term" value="F:protein serine/threonine kinase activity"/>
    <property type="evidence" value="ECO:0007669"/>
    <property type="project" value="UniProtKB-KW"/>
</dbReference>
<dbReference type="PANTHER" id="PTHR44899:SF3">
    <property type="entry name" value="SERINE_THREONINE-PROTEIN KINASE NEK1"/>
    <property type="match status" value="1"/>
</dbReference>
<dbReference type="InterPro" id="IPR000719">
    <property type="entry name" value="Prot_kinase_dom"/>
</dbReference>
<name>A0AAE0H1H0_9CHLO</name>
<evidence type="ECO:0000259" key="11">
    <source>
        <dbReference type="PROSITE" id="PS50011"/>
    </source>
</evidence>
<keyword evidence="2" id="KW-0723">Serine/threonine-protein kinase</keyword>
<comment type="catalytic activity">
    <reaction evidence="8">
        <text>L-seryl-[protein] + ATP = O-phospho-L-seryl-[protein] + ADP + H(+)</text>
        <dbReference type="Rhea" id="RHEA:17989"/>
        <dbReference type="Rhea" id="RHEA-COMP:9863"/>
        <dbReference type="Rhea" id="RHEA-COMP:11604"/>
        <dbReference type="ChEBI" id="CHEBI:15378"/>
        <dbReference type="ChEBI" id="CHEBI:29999"/>
        <dbReference type="ChEBI" id="CHEBI:30616"/>
        <dbReference type="ChEBI" id="CHEBI:83421"/>
        <dbReference type="ChEBI" id="CHEBI:456216"/>
        <dbReference type="EC" id="2.7.11.1"/>
    </reaction>
</comment>
<dbReference type="Gene3D" id="1.10.510.10">
    <property type="entry name" value="Transferase(Phosphotransferase) domain 1"/>
    <property type="match status" value="1"/>
</dbReference>
<dbReference type="SMART" id="SM00220">
    <property type="entry name" value="S_TKc"/>
    <property type="match status" value="1"/>
</dbReference>
<dbReference type="InterPro" id="IPR051131">
    <property type="entry name" value="NEK_Ser/Thr_kinase_NIMA"/>
</dbReference>
<keyword evidence="13" id="KW-1185">Reference proteome</keyword>
<keyword evidence="4 9" id="KW-0547">Nucleotide-binding</keyword>
<gene>
    <name evidence="12" type="ORF">CYMTET_4424</name>
</gene>
<dbReference type="EMBL" id="LGRX02000603">
    <property type="protein sequence ID" value="KAK3288119.1"/>
    <property type="molecule type" value="Genomic_DNA"/>
</dbReference>
<feature type="compositionally biased region" description="Polar residues" evidence="10">
    <location>
        <begin position="8"/>
        <end position="17"/>
    </location>
</feature>
<dbReference type="InterPro" id="IPR000225">
    <property type="entry name" value="Armadillo"/>
</dbReference>
<feature type="binding site" evidence="9">
    <location>
        <position position="457"/>
    </location>
    <ligand>
        <name>ATP</name>
        <dbReference type="ChEBI" id="CHEBI:30616"/>
    </ligand>
</feature>
<evidence type="ECO:0000256" key="6">
    <source>
        <dbReference type="ARBA" id="ARBA00022840"/>
    </source>
</evidence>
<evidence type="ECO:0000256" key="7">
    <source>
        <dbReference type="ARBA" id="ARBA00047899"/>
    </source>
</evidence>
<evidence type="ECO:0000256" key="3">
    <source>
        <dbReference type="ARBA" id="ARBA00022679"/>
    </source>
</evidence>
<evidence type="ECO:0000256" key="2">
    <source>
        <dbReference type="ARBA" id="ARBA00022527"/>
    </source>
</evidence>
<dbReference type="InterPro" id="IPR011009">
    <property type="entry name" value="Kinase-like_dom_sf"/>
</dbReference>
<accession>A0AAE0H1H0</accession>
<dbReference type="InterPro" id="IPR017441">
    <property type="entry name" value="Protein_kinase_ATP_BS"/>
</dbReference>
<proteinExistence type="predicted"/>
<comment type="caution">
    <text evidence="12">The sequence shown here is derived from an EMBL/GenBank/DDBJ whole genome shotgun (WGS) entry which is preliminary data.</text>
</comment>
<dbReference type="PANTHER" id="PTHR44899">
    <property type="entry name" value="CAMK FAMILY PROTEIN KINASE"/>
    <property type="match status" value="1"/>
</dbReference>
<dbReference type="GO" id="GO:0005524">
    <property type="term" value="F:ATP binding"/>
    <property type="evidence" value="ECO:0007669"/>
    <property type="project" value="UniProtKB-UniRule"/>
</dbReference>
<dbReference type="AlphaFoldDB" id="A0AAE0H1H0"/>
<keyword evidence="6 9" id="KW-0067">ATP-binding</keyword>